<dbReference type="AlphaFoldDB" id="A0AAD9M9Q1"/>
<dbReference type="Proteomes" id="UP001232148">
    <property type="component" value="Unassembled WGS sequence"/>
</dbReference>
<protein>
    <submittedName>
        <fullName evidence="2">Uncharacterized protein</fullName>
    </submittedName>
</protein>
<feature type="region of interest" description="Disordered" evidence="1">
    <location>
        <begin position="34"/>
        <end position="55"/>
    </location>
</feature>
<evidence type="ECO:0000313" key="3">
    <source>
        <dbReference type="Proteomes" id="UP001232148"/>
    </source>
</evidence>
<proteinExistence type="predicted"/>
<dbReference type="EMBL" id="MU842816">
    <property type="protein sequence ID" value="KAK2034213.1"/>
    <property type="molecule type" value="Genomic_DNA"/>
</dbReference>
<gene>
    <name evidence="2" type="ORF">LX32DRAFT_444102</name>
</gene>
<evidence type="ECO:0000256" key="1">
    <source>
        <dbReference type="SAM" id="MobiDB-lite"/>
    </source>
</evidence>
<evidence type="ECO:0000313" key="2">
    <source>
        <dbReference type="EMBL" id="KAK2034213.1"/>
    </source>
</evidence>
<comment type="caution">
    <text evidence="2">The sequence shown here is derived from an EMBL/GenBank/DDBJ whole genome shotgun (WGS) entry which is preliminary data.</text>
</comment>
<accession>A0AAD9M9Q1</accession>
<organism evidence="2 3">
    <name type="scientific">Colletotrichum zoysiae</name>
    <dbReference type="NCBI Taxonomy" id="1216348"/>
    <lineage>
        <taxon>Eukaryota</taxon>
        <taxon>Fungi</taxon>
        <taxon>Dikarya</taxon>
        <taxon>Ascomycota</taxon>
        <taxon>Pezizomycotina</taxon>
        <taxon>Sordariomycetes</taxon>
        <taxon>Hypocreomycetidae</taxon>
        <taxon>Glomerellales</taxon>
        <taxon>Glomerellaceae</taxon>
        <taxon>Colletotrichum</taxon>
        <taxon>Colletotrichum graminicola species complex</taxon>
    </lineage>
</organism>
<keyword evidence="3" id="KW-1185">Reference proteome</keyword>
<name>A0AAD9M9Q1_9PEZI</name>
<sequence>MLAQPDGGWQTFRPTIRFLGPNIPSELFRHPTTDNIHHSSQVGVHPPPSYDSASRYADRKDKTSDCLLVICPPLVFPRFISFAVQLTHVCLLIPRQCSSRPTMRVGDWGEGHRGHWTRVFLPPPPTGLDTACHTIRSVEAVLPACRLTGFFFFYTMRGTGGPSSSSPSPGPAGAVTSQVLNFHDCIFWGPGFGLRRPTWLFTHVDTYLSVLGEPPGATRFRCCNPLTD</sequence>
<reference evidence="2" key="1">
    <citation type="submission" date="2021-06" db="EMBL/GenBank/DDBJ databases">
        <title>Comparative genomics, transcriptomics and evolutionary studies reveal genomic signatures of adaptation to plant cell wall in hemibiotrophic fungi.</title>
        <authorList>
            <consortium name="DOE Joint Genome Institute"/>
            <person name="Baroncelli R."/>
            <person name="Diaz J.F."/>
            <person name="Benocci T."/>
            <person name="Peng M."/>
            <person name="Battaglia E."/>
            <person name="Haridas S."/>
            <person name="Andreopoulos W."/>
            <person name="Labutti K."/>
            <person name="Pangilinan J."/>
            <person name="Floch G.L."/>
            <person name="Makela M.R."/>
            <person name="Henrissat B."/>
            <person name="Grigoriev I.V."/>
            <person name="Crouch J.A."/>
            <person name="De Vries R.P."/>
            <person name="Sukno S.A."/>
            <person name="Thon M.R."/>
        </authorList>
    </citation>
    <scope>NUCLEOTIDE SEQUENCE</scope>
    <source>
        <strain evidence="2">MAFF235873</strain>
    </source>
</reference>